<dbReference type="eggNOG" id="ENOG502QWEZ">
    <property type="taxonomic scope" value="Eukaryota"/>
</dbReference>
<dbReference type="PANTHER" id="PTHR16523">
    <property type="entry name" value="PEST PROTEOLYTIC SIGNAL-CONTAINING NUCLEAR PROTEIN"/>
    <property type="match status" value="1"/>
</dbReference>
<reference evidence="11 12" key="1">
    <citation type="journal article" date="2011" name="Nature">
        <title>Genome sequencing reveals insights into physiology and longevity of the naked mole rat.</title>
        <authorList>
            <person name="Kim E.B."/>
            <person name="Fang X."/>
            <person name="Fushan A.A."/>
            <person name="Huang Z."/>
            <person name="Lobanov A.V."/>
            <person name="Han L."/>
            <person name="Marino S.M."/>
            <person name="Sun X."/>
            <person name="Turanov A.A."/>
            <person name="Yang P."/>
            <person name="Yim S.H."/>
            <person name="Zhao X."/>
            <person name="Kasaikina M.V."/>
            <person name="Stoletzki N."/>
            <person name="Peng C."/>
            <person name="Polak P."/>
            <person name="Xiong Z."/>
            <person name="Kiezun A."/>
            <person name="Zhu Y."/>
            <person name="Chen Y."/>
            <person name="Kryukov G.V."/>
            <person name="Zhang Q."/>
            <person name="Peshkin L."/>
            <person name="Yang L."/>
            <person name="Bronson R.T."/>
            <person name="Buffenstein R."/>
            <person name="Wang B."/>
            <person name="Han C."/>
            <person name="Li Q."/>
            <person name="Chen L."/>
            <person name="Zhao W."/>
            <person name="Sunyaev S.R."/>
            <person name="Park T.J."/>
            <person name="Zhang G."/>
            <person name="Wang J."/>
            <person name="Gladyshev V.N."/>
        </authorList>
    </citation>
    <scope>NUCLEOTIDE SEQUENCE [LARGE SCALE GENOMIC DNA]</scope>
</reference>
<keyword evidence="9" id="KW-0131">Cell cycle</keyword>
<evidence type="ECO:0000256" key="1">
    <source>
        <dbReference type="ARBA" id="ARBA00002646"/>
    </source>
</evidence>
<evidence type="ECO:0000313" key="11">
    <source>
        <dbReference type="EMBL" id="EHA97332.1"/>
    </source>
</evidence>
<dbReference type="Proteomes" id="UP000006813">
    <property type="component" value="Unassembled WGS sequence"/>
</dbReference>
<keyword evidence="6" id="KW-0832">Ubl conjugation</keyword>
<accession>G5AJX2</accession>
<organism evidence="11 12">
    <name type="scientific">Heterocephalus glaber</name>
    <name type="common">Naked mole rat</name>
    <dbReference type="NCBI Taxonomy" id="10181"/>
    <lineage>
        <taxon>Eukaryota</taxon>
        <taxon>Metazoa</taxon>
        <taxon>Chordata</taxon>
        <taxon>Craniata</taxon>
        <taxon>Vertebrata</taxon>
        <taxon>Euteleostomi</taxon>
        <taxon>Mammalia</taxon>
        <taxon>Eutheria</taxon>
        <taxon>Euarchontoglires</taxon>
        <taxon>Glires</taxon>
        <taxon>Rodentia</taxon>
        <taxon>Hystricomorpha</taxon>
        <taxon>Bathyergidae</taxon>
        <taxon>Heterocephalus</taxon>
    </lineage>
</organism>
<evidence type="ECO:0000313" key="12">
    <source>
        <dbReference type="Proteomes" id="UP000006813"/>
    </source>
</evidence>
<dbReference type="Pfam" id="PF15473">
    <property type="entry name" value="PCNP"/>
    <property type="match status" value="1"/>
</dbReference>
<evidence type="ECO:0000256" key="10">
    <source>
        <dbReference type="SAM" id="MobiDB-lite"/>
    </source>
</evidence>
<dbReference type="GO" id="GO:0043161">
    <property type="term" value="P:proteasome-mediated ubiquitin-dependent protein catabolic process"/>
    <property type="evidence" value="ECO:0007669"/>
    <property type="project" value="TreeGrafter"/>
</dbReference>
<proteinExistence type="predicted"/>
<dbReference type="PANTHER" id="PTHR16523:SF6">
    <property type="entry name" value="PEST PROTEOLYTIC SIGNAL-CONTAINING NUCLEAR PROTEIN"/>
    <property type="match status" value="1"/>
</dbReference>
<gene>
    <name evidence="11" type="ORF">GW7_15126</name>
</gene>
<comment type="subunit">
    <text evidence="3">Interacts with UHRF2/NIRF.</text>
</comment>
<name>G5AJX2_HETGA</name>
<evidence type="ECO:0000256" key="6">
    <source>
        <dbReference type="ARBA" id="ARBA00022843"/>
    </source>
</evidence>
<dbReference type="AlphaFoldDB" id="G5AJX2"/>
<keyword evidence="7" id="KW-0007">Acetylation</keyword>
<feature type="region of interest" description="Disordered" evidence="10">
    <location>
        <begin position="29"/>
        <end position="73"/>
    </location>
</feature>
<evidence type="ECO:0000256" key="2">
    <source>
        <dbReference type="ARBA" id="ARBA00004123"/>
    </source>
</evidence>
<dbReference type="EMBL" id="JH165537">
    <property type="protein sequence ID" value="EHA97332.1"/>
    <property type="molecule type" value="Genomic_DNA"/>
</dbReference>
<evidence type="ECO:0000256" key="7">
    <source>
        <dbReference type="ARBA" id="ARBA00022990"/>
    </source>
</evidence>
<keyword evidence="8" id="KW-0539">Nucleus</keyword>
<dbReference type="InParanoid" id="G5AJX2"/>
<evidence type="ECO:0000256" key="5">
    <source>
        <dbReference type="ARBA" id="ARBA00022553"/>
    </source>
</evidence>
<comment type="function">
    <text evidence="1">May be involved in cell cycle regulation.</text>
</comment>
<evidence type="ECO:0000256" key="8">
    <source>
        <dbReference type="ARBA" id="ARBA00023242"/>
    </source>
</evidence>
<evidence type="ECO:0000256" key="9">
    <source>
        <dbReference type="ARBA" id="ARBA00023306"/>
    </source>
</evidence>
<comment type="subcellular location">
    <subcellularLocation>
        <location evidence="2">Nucleus</location>
    </subcellularLocation>
</comment>
<dbReference type="InterPro" id="IPR029169">
    <property type="entry name" value="PCNP"/>
</dbReference>
<dbReference type="GO" id="GO:0005634">
    <property type="term" value="C:nucleus"/>
    <property type="evidence" value="ECO:0007669"/>
    <property type="project" value="UniProtKB-SubCell"/>
</dbReference>
<dbReference type="GO" id="GO:0016567">
    <property type="term" value="P:protein ubiquitination"/>
    <property type="evidence" value="ECO:0007669"/>
    <property type="project" value="InterPro"/>
</dbReference>
<sequence>MSIKLGSSKPEEIVPTVAPKALSIAAAFNEDEDSDPKEMLPGAKMRMKSTGRDTPTSARATSFNKGKRGFSDKQKLWERNIKSHLGNVHDQDN</sequence>
<feature type="compositionally biased region" description="Polar residues" evidence="10">
    <location>
        <begin position="52"/>
        <end position="64"/>
    </location>
</feature>
<evidence type="ECO:0000256" key="3">
    <source>
        <dbReference type="ARBA" id="ARBA00011097"/>
    </source>
</evidence>
<keyword evidence="5" id="KW-0597">Phosphoprotein</keyword>
<evidence type="ECO:0000256" key="4">
    <source>
        <dbReference type="ARBA" id="ARBA00022059"/>
    </source>
</evidence>
<protein>
    <recommendedName>
        <fullName evidence="4">PEST proteolytic signal-containing nuclear protein</fullName>
    </recommendedName>
</protein>